<sequence length="193" mass="21330">MMSRGKLILEMINAEKPNPGESVILDDLIILKSFSIDMPNRVKESEFPTEKSLVVSPSIIESSINLNEPKLRRVPKRQYAISPVHSGDECDFDDSDADPNYRNPTPKSKIVFSPLPVPFYQAAVTVHQAAAPAAQAVTLLLKITVLSLFASFRIITKILPQYSMKTTLRPLTPRTNLIQNAASNETLAQEGVV</sequence>
<evidence type="ECO:0000313" key="2">
    <source>
        <dbReference type="Proteomes" id="UP001153636"/>
    </source>
</evidence>
<dbReference type="Proteomes" id="UP001153636">
    <property type="component" value="Chromosome 4"/>
</dbReference>
<dbReference type="EMBL" id="OV651816">
    <property type="protein sequence ID" value="CAH1109547.1"/>
    <property type="molecule type" value="Genomic_DNA"/>
</dbReference>
<accession>A0A9P0D3F1</accession>
<dbReference type="OrthoDB" id="7449676at2759"/>
<evidence type="ECO:0000313" key="1">
    <source>
        <dbReference type="EMBL" id="CAH1109547.1"/>
    </source>
</evidence>
<protein>
    <submittedName>
        <fullName evidence="1">Uncharacterized protein</fullName>
    </submittedName>
</protein>
<name>A0A9P0D3F1_9CUCU</name>
<organism evidence="1 2">
    <name type="scientific">Psylliodes chrysocephalus</name>
    <dbReference type="NCBI Taxonomy" id="3402493"/>
    <lineage>
        <taxon>Eukaryota</taxon>
        <taxon>Metazoa</taxon>
        <taxon>Ecdysozoa</taxon>
        <taxon>Arthropoda</taxon>
        <taxon>Hexapoda</taxon>
        <taxon>Insecta</taxon>
        <taxon>Pterygota</taxon>
        <taxon>Neoptera</taxon>
        <taxon>Endopterygota</taxon>
        <taxon>Coleoptera</taxon>
        <taxon>Polyphaga</taxon>
        <taxon>Cucujiformia</taxon>
        <taxon>Chrysomeloidea</taxon>
        <taxon>Chrysomelidae</taxon>
        <taxon>Galerucinae</taxon>
        <taxon>Alticini</taxon>
        <taxon>Psylliodes</taxon>
    </lineage>
</organism>
<proteinExistence type="predicted"/>
<reference evidence="1" key="1">
    <citation type="submission" date="2022-01" db="EMBL/GenBank/DDBJ databases">
        <authorList>
            <person name="King R."/>
        </authorList>
    </citation>
    <scope>NUCLEOTIDE SEQUENCE</scope>
</reference>
<keyword evidence="2" id="KW-1185">Reference proteome</keyword>
<gene>
    <name evidence="1" type="ORF">PSYICH_LOCUS10213</name>
</gene>
<dbReference type="AlphaFoldDB" id="A0A9P0D3F1"/>